<dbReference type="Proteomes" id="UP000281553">
    <property type="component" value="Unassembled WGS sequence"/>
</dbReference>
<gene>
    <name evidence="1" type="ORF">DILT_LOCUS10659</name>
</gene>
<name>A0A3P7LXJ8_DIBLA</name>
<accession>A0A3P7LXJ8</accession>
<evidence type="ECO:0000313" key="2">
    <source>
        <dbReference type="Proteomes" id="UP000281553"/>
    </source>
</evidence>
<reference evidence="1 2" key="1">
    <citation type="submission" date="2018-11" db="EMBL/GenBank/DDBJ databases">
        <authorList>
            <consortium name="Pathogen Informatics"/>
        </authorList>
    </citation>
    <scope>NUCLEOTIDE SEQUENCE [LARGE SCALE GENOMIC DNA]</scope>
</reference>
<dbReference type="OrthoDB" id="6260091at2759"/>
<evidence type="ECO:0000313" key="1">
    <source>
        <dbReference type="EMBL" id="VDN14828.1"/>
    </source>
</evidence>
<protein>
    <submittedName>
        <fullName evidence="1">Uncharacterized protein</fullName>
    </submittedName>
</protein>
<proteinExistence type="predicted"/>
<sequence>MLLRKLGTRMHELYTDIILPNHPRDFTFDETLQRLSETFGEKSSLFNTRYQCFKLYRQPRVRKVQFKCFIFVSALRSPCDAETRARLLYKIEQDPDSTLQTLTAECQA</sequence>
<dbReference type="EMBL" id="UYRU01060501">
    <property type="protein sequence ID" value="VDN14828.1"/>
    <property type="molecule type" value="Genomic_DNA"/>
</dbReference>
<dbReference type="AlphaFoldDB" id="A0A3P7LXJ8"/>
<keyword evidence="2" id="KW-1185">Reference proteome</keyword>
<organism evidence="1 2">
    <name type="scientific">Dibothriocephalus latus</name>
    <name type="common">Fish tapeworm</name>
    <name type="synonym">Diphyllobothrium latum</name>
    <dbReference type="NCBI Taxonomy" id="60516"/>
    <lineage>
        <taxon>Eukaryota</taxon>
        <taxon>Metazoa</taxon>
        <taxon>Spiralia</taxon>
        <taxon>Lophotrochozoa</taxon>
        <taxon>Platyhelminthes</taxon>
        <taxon>Cestoda</taxon>
        <taxon>Eucestoda</taxon>
        <taxon>Diphyllobothriidea</taxon>
        <taxon>Diphyllobothriidae</taxon>
        <taxon>Dibothriocephalus</taxon>
    </lineage>
</organism>